<dbReference type="Pfam" id="PF02415">
    <property type="entry name" value="Chlam_PMP"/>
    <property type="match status" value="1"/>
</dbReference>
<dbReference type="SUPFAM" id="SSF51126">
    <property type="entry name" value="Pectin lyase-like"/>
    <property type="match status" value="3"/>
</dbReference>
<keyword evidence="8" id="KW-1133">Transmembrane helix</keyword>
<keyword evidence="6 8" id="KW-0472">Membrane</keyword>
<feature type="transmembrane region" description="Helical" evidence="8">
    <location>
        <begin position="1176"/>
        <end position="1199"/>
    </location>
</feature>
<gene>
    <name evidence="9" type="ORF">P5673_015827</name>
</gene>
<comment type="subcellular location">
    <subcellularLocation>
        <location evidence="1">Cell envelope</location>
    </subcellularLocation>
    <subcellularLocation>
        <location evidence="2">Cell outer membrane</location>
    </subcellularLocation>
    <subcellularLocation>
        <location evidence="3">Secreted</location>
    </subcellularLocation>
</comment>
<evidence type="ECO:0000256" key="5">
    <source>
        <dbReference type="ARBA" id="ARBA00022729"/>
    </source>
</evidence>
<reference evidence="9" key="1">
    <citation type="journal article" date="2023" name="G3 (Bethesda)">
        <title>Whole genome assembly and annotation of the endangered Caribbean coral Acropora cervicornis.</title>
        <authorList>
            <person name="Selwyn J.D."/>
            <person name="Vollmer S.V."/>
        </authorList>
    </citation>
    <scope>NUCLEOTIDE SEQUENCE</scope>
    <source>
        <strain evidence="9">K2</strain>
    </source>
</reference>
<sequence length="1469" mass="161232">MAKRSGRFYSLVVVWFYLAGGHIAAYGRKWYISGTGKDEASCDFEDPCKTIWHAVNVASRDDSIHLNGINTDKNPYTCQPGASAYPGIFIDKALSLIGYGNQLAWIQCSGGNSLTFNGTSASQRMRTKISNIGFKGGAMNFWDSSAHIENATFEDSTGVNLIIHNKMMSSLHIADSTFSKNKGCISVTSSTNQNVTFNLTLENVTLSQNEFSKNGLVFLDVKSGNHNIHFQNVAFKDNRRARPKVLHNNECIVQSLQAAVKIFIDSSYFRGGDARLFQISGSDISLFIHNSSFVGHNVSEGYGSGAVLSLSGSNHPQQSISLNVSNSSFVNTSADQCGAVNVQCVRACSTTFLNCIFIGNIAKRGSGGAVCISMVSKRYRSAYKVTHKTTTNTALNETSCVAVPDALHVTIQRCTFYKNKANLYNGGAASILAGSRTSIILQEVTVESNWARNFGGAISIYANENGNRDDIGSHYRNMVDSLDECNIIIALSNFSNNAAGNVGGAISLKGNKSVSLFLEKVSMESNTVGYSGGAVYVETIFSLMVQESLFSNNNASGQSAMGGAISIRQVKSDQKESILMIGNSIFSNNEAKGKGGACYIEANKKQAVLKLTNLTVVSNTAKLKGGAFSIKYFHAIQIHDSRFLNNTSLTTVGGAISLYDVDKLEVRECHFSNNHAGVTGFGGALHVESKTTSPSIEINSTTFYSCSAEQVGGAFYLRAHGNATLKVKGSRFARNHVVKYYGGAMAIYVGMSLVSPLLFEDTTFENNEASFGGVLHLSNGNATFQSCSFIDNIASTLGGHLHTAAGSSNLNILDSIFNQTVFKLHGSGNLTAGTFYVDTEGTLYITNTSLTATFPETNGPLVQVRNGRQVSLDNSTTLFCPNGSRMQIINFQGQINDQKVQTVQISCSSCEGNTYSMSRGVACGLQLGPTLSCARCPFGANCTRSRNIFAEPNFWGFRGETDPSLLKFVTCPLGYCRPPSEADFPEYNSCQGNRTGKMCGRCKESCTETLYSPTCRPVEQCNDYWVWPLAFVYVSIVAFYFTFKPPVVTWTKRQILWFRGQTQQNQDENFDRGFMKIIFYFYQAANLVLVPESTQHILKTDFVATIIGLFNFKQTIWPGKFPCPFPGLNVVTKRLLQASLVIGTMVMIPVFYTLHWGIKKIQRREAPSIGPYMGGFLQTLLLGYASLASVSFDLLHCVPVGSKTRLFFDGNIECYTSWQYIFMIVDSVFFVPFLFVLLWGSCKLYSGTVSVKHFLIACCFPLPSLIYWAISAMFCRDRHLAKLEEPPARQASKIFVERVLYEPFKPPEEGNKLSLSWEGFLIGRRLILIVLNATIHDQMTRLCTISFVSVLFLLHHCKTQPYRDGIANKVETISLLCLVLLATINTFLASFPSFGITLDSTNPFTPSAKAFKIVKITILCFLPAIACFLLISALLSLVWRLVVVLYRTICRWVTGCYRNQDDAASPLLV</sequence>
<keyword evidence="5" id="KW-0732">Signal</keyword>
<dbReference type="SMART" id="SM00710">
    <property type="entry name" value="PbH1"/>
    <property type="match status" value="9"/>
</dbReference>
<proteinExistence type="predicted"/>
<evidence type="ECO:0000256" key="3">
    <source>
        <dbReference type="ARBA" id="ARBA00004613"/>
    </source>
</evidence>
<feature type="transmembrane region" description="Helical" evidence="8">
    <location>
        <begin position="1024"/>
        <end position="1043"/>
    </location>
</feature>
<dbReference type="Gene3D" id="2.160.20.10">
    <property type="entry name" value="Single-stranded right-handed beta-helix, Pectin lyase-like"/>
    <property type="match status" value="1"/>
</dbReference>
<dbReference type="EMBL" id="JARQWQ010000033">
    <property type="protein sequence ID" value="KAK2561331.1"/>
    <property type="molecule type" value="Genomic_DNA"/>
</dbReference>
<keyword evidence="7" id="KW-0998">Cell outer membrane</keyword>
<feature type="transmembrane region" description="Helical" evidence="8">
    <location>
        <begin position="6"/>
        <end position="27"/>
    </location>
</feature>
<accession>A0AAD9V4V9</accession>
<dbReference type="PANTHER" id="PTHR11319">
    <property type="entry name" value="G PROTEIN-COUPLED RECEPTOR-RELATED"/>
    <property type="match status" value="1"/>
</dbReference>
<evidence type="ECO:0000256" key="4">
    <source>
        <dbReference type="ARBA" id="ARBA00022525"/>
    </source>
</evidence>
<evidence type="ECO:0000256" key="2">
    <source>
        <dbReference type="ARBA" id="ARBA00004442"/>
    </source>
</evidence>
<dbReference type="PANTHER" id="PTHR11319:SF35">
    <property type="entry name" value="OUTER MEMBRANE PROTEIN PMPC-RELATED"/>
    <property type="match status" value="1"/>
</dbReference>
<evidence type="ECO:0000313" key="9">
    <source>
        <dbReference type="EMBL" id="KAK2561331.1"/>
    </source>
</evidence>
<dbReference type="InterPro" id="IPR006626">
    <property type="entry name" value="PbH1"/>
</dbReference>
<feature type="transmembrane region" description="Helical" evidence="8">
    <location>
        <begin position="1135"/>
        <end position="1156"/>
    </location>
</feature>
<protein>
    <submittedName>
        <fullName evidence="9">Uncharacterized protein</fullName>
    </submittedName>
</protein>
<dbReference type="Proteomes" id="UP001249851">
    <property type="component" value="Unassembled WGS sequence"/>
</dbReference>
<keyword evidence="8" id="KW-0812">Transmembrane</keyword>
<evidence type="ECO:0000313" key="10">
    <source>
        <dbReference type="Proteomes" id="UP001249851"/>
    </source>
</evidence>
<feature type="transmembrane region" description="Helical" evidence="8">
    <location>
        <begin position="1416"/>
        <end position="1442"/>
    </location>
</feature>
<reference evidence="9" key="2">
    <citation type="journal article" date="2023" name="Science">
        <title>Genomic signatures of disease resistance in endangered staghorn corals.</title>
        <authorList>
            <person name="Vollmer S.V."/>
            <person name="Selwyn J.D."/>
            <person name="Despard B.A."/>
            <person name="Roesel C.L."/>
        </authorList>
    </citation>
    <scope>NUCLEOTIDE SEQUENCE</scope>
    <source>
        <strain evidence="9">K2</strain>
    </source>
</reference>
<keyword evidence="4" id="KW-0964">Secreted</keyword>
<evidence type="ECO:0000256" key="7">
    <source>
        <dbReference type="ARBA" id="ARBA00023237"/>
    </source>
</evidence>
<dbReference type="InterPro" id="IPR011050">
    <property type="entry name" value="Pectin_lyase_fold/virulence"/>
</dbReference>
<dbReference type="GO" id="GO:0005576">
    <property type="term" value="C:extracellular region"/>
    <property type="evidence" value="ECO:0007669"/>
    <property type="project" value="UniProtKB-SubCell"/>
</dbReference>
<name>A0AAD9V4V9_ACRCE</name>
<dbReference type="InterPro" id="IPR012334">
    <property type="entry name" value="Pectin_lyas_fold"/>
</dbReference>
<comment type="caution">
    <text evidence="9">The sequence shown here is derived from an EMBL/GenBank/DDBJ whole genome shotgun (WGS) entry which is preliminary data.</text>
</comment>
<evidence type="ECO:0000256" key="1">
    <source>
        <dbReference type="ARBA" id="ARBA00004196"/>
    </source>
</evidence>
<evidence type="ECO:0000256" key="8">
    <source>
        <dbReference type="SAM" id="Phobius"/>
    </source>
</evidence>
<feature type="transmembrane region" description="Helical" evidence="8">
    <location>
        <begin position="1373"/>
        <end position="1396"/>
    </location>
</feature>
<keyword evidence="10" id="KW-1185">Reference proteome</keyword>
<evidence type="ECO:0000256" key="6">
    <source>
        <dbReference type="ARBA" id="ARBA00023136"/>
    </source>
</evidence>
<dbReference type="InterPro" id="IPR003368">
    <property type="entry name" value="POMP_repeat"/>
</dbReference>
<feature type="transmembrane region" description="Helical" evidence="8">
    <location>
        <begin position="1220"/>
        <end position="1241"/>
    </location>
</feature>
<organism evidence="9 10">
    <name type="scientific">Acropora cervicornis</name>
    <name type="common">Staghorn coral</name>
    <dbReference type="NCBI Taxonomy" id="6130"/>
    <lineage>
        <taxon>Eukaryota</taxon>
        <taxon>Metazoa</taxon>
        <taxon>Cnidaria</taxon>
        <taxon>Anthozoa</taxon>
        <taxon>Hexacorallia</taxon>
        <taxon>Scleractinia</taxon>
        <taxon>Astrocoeniina</taxon>
        <taxon>Acroporidae</taxon>
        <taxon>Acropora</taxon>
    </lineage>
</organism>
<feature type="transmembrane region" description="Helical" evidence="8">
    <location>
        <begin position="1253"/>
        <end position="1275"/>
    </location>
</feature>